<proteinExistence type="predicted"/>
<dbReference type="RefSeq" id="WP_352984723.1">
    <property type="nucleotide sequence ID" value="NZ_JBEQNA010000023.1"/>
</dbReference>
<evidence type="ECO:0000313" key="3">
    <source>
        <dbReference type="Proteomes" id="UP001432401"/>
    </source>
</evidence>
<name>A0ABV1ZY15_9ACTN</name>
<reference evidence="2 3" key="1">
    <citation type="submission" date="2024-06" db="EMBL/GenBank/DDBJ databases">
        <authorList>
            <person name="Bataeva Y.V."/>
            <person name="Grigorian L.N."/>
            <person name="Solomentsev V.I."/>
        </authorList>
    </citation>
    <scope>NUCLEOTIDE SEQUENCE [LARGE SCALE GENOMIC DNA]</scope>
    <source>
        <strain evidence="3">SCPM-O-B-12605 (RCAM04882)</strain>
    </source>
</reference>
<dbReference type="EMBL" id="JBEQNB010000009">
    <property type="protein sequence ID" value="MES0835804.1"/>
    <property type="molecule type" value="Genomic_DNA"/>
</dbReference>
<organism evidence="2 3">
    <name type="scientific">Nocardiopsis tropica</name>
    <dbReference type="NCBI Taxonomy" id="109330"/>
    <lineage>
        <taxon>Bacteria</taxon>
        <taxon>Bacillati</taxon>
        <taxon>Actinomycetota</taxon>
        <taxon>Actinomycetes</taxon>
        <taxon>Streptosporangiales</taxon>
        <taxon>Nocardiopsidaceae</taxon>
        <taxon>Nocardiopsis</taxon>
    </lineage>
</organism>
<dbReference type="Proteomes" id="UP001432401">
    <property type="component" value="Unassembled WGS sequence"/>
</dbReference>
<evidence type="ECO:0000313" key="2">
    <source>
        <dbReference type="EMBL" id="MES0835804.1"/>
    </source>
</evidence>
<comment type="caution">
    <text evidence="2">The sequence shown here is derived from an EMBL/GenBank/DDBJ whole genome shotgun (WGS) entry which is preliminary data.</text>
</comment>
<keyword evidence="3" id="KW-1185">Reference proteome</keyword>
<feature type="region of interest" description="Disordered" evidence="1">
    <location>
        <begin position="1"/>
        <end position="25"/>
    </location>
</feature>
<accession>A0ABV1ZY15</accession>
<gene>
    <name evidence="2" type="ORF">ABUK86_18655</name>
</gene>
<protein>
    <submittedName>
        <fullName evidence="2">Uncharacterized protein</fullName>
    </submittedName>
</protein>
<sequence length="44" mass="4297">MALRGRGEPGAEGVRAAERAPVPEPDGALVVAVGSPAAVDTVLS</sequence>
<evidence type="ECO:0000256" key="1">
    <source>
        <dbReference type="SAM" id="MobiDB-lite"/>
    </source>
</evidence>